<dbReference type="AlphaFoldDB" id="A0A6G1KMQ9"/>
<name>A0A6G1KMQ9_9PLEO</name>
<protein>
    <submittedName>
        <fullName evidence="1">Uncharacterized protein</fullName>
    </submittedName>
</protein>
<dbReference type="Proteomes" id="UP000799428">
    <property type="component" value="Unassembled WGS sequence"/>
</dbReference>
<gene>
    <name evidence="1" type="ORF">K504DRAFT_498718</name>
</gene>
<dbReference type="OrthoDB" id="5429634at2759"/>
<accession>A0A6G1KMQ9</accession>
<reference evidence="1" key="1">
    <citation type="journal article" date="2020" name="Stud. Mycol.">
        <title>101 Dothideomycetes genomes: a test case for predicting lifestyles and emergence of pathogens.</title>
        <authorList>
            <person name="Haridas S."/>
            <person name="Albert R."/>
            <person name="Binder M."/>
            <person name="Bloem J."/>
            <person name="Labutti K."/>
            <person name="Salamov A."/>
            <person name="Andreopoulos B."/>
            <person name="Baker S."/>
            <person name="Barry K."/>
            <person name="Bills G."/>
            <person name="Bluhm B."/>
            <person name="Cannon C."/>
            <person name="Castanera R."/>
            <person name="Culley D."/>
            <person name="Daum C."/>
            <person name="Ezra D."/>
            <person name="Gonzalez J."/>
            <person name="Henrissat B."/>
            <person name="Kuo A."/>
            <person name="Liang C."/>
            <person name="Lipzen A."/>
            <person name="Lutzoni F."/>
            <person name="Magnuson J."/>
            <person name="Mondo S."/>
            <person name="Nolan M."/>
            <person name="Ohm R."/>
            <person name="Pangilinan J."/>
            <person name="Park H.-J."/>
            <person name="Ramirez L."/>
            <person name="Alfaro M."/>
            <person name="Sun H."/>
            <person name="Tritt A."/>
            <person name="Yoshinaga Y."/>
            <person name="Zwiers L.-H."/>
            <person name="Turgeon B."/>
            <person name="Goodwin S."/>
            <person name="Spatafora J."/>
            <person name="Crous P."/>
            <person name="Grigoriev I."/>
        </authorList>
    </citation>
    <scope>NUCLEOTIDE SEQUENCE</scope>
    <source>
        <strain evidence="1">CBS 279.74</strain>
    </source>
</reference>
<proteinExistence type="predicted"/>
<organism evidence="1 2">
    <name type="scientific">Pleomassaria siparia CBS 279.74</name>
    <dbReference type="NCBI Taxonomy" id="1314801"/>
    <lineage>
        <taxon>Eukaryota</taxon>
        <taxon>Fungi</taxon>
        <taxon>Dikarya</taxon>
        <taxon>Ascomycota</taxon>
        <taxon>Pezizomycotina</taxon>
        <taxon>Dothideomycetes</taxon>
        <taxon>Pleosporomycetidae</taxon>
        <taxon>Pleosporales</taxon>
        <taxon>Pleomassariaceae</taxon>
        <taxon>Pleomassaria</taxon>
    </lineage>
</organism>
<evidence type="ECO:0000313" key="1">
    <source>
        <dbReference type="EMBL" id="KAF2713923.1"/>
    </source>
</evidence>
<evidence type="ECO:0000313" key="2">
    <source>
        <dbReference type="Proteomes" id="UP000799428"/>
    </source>
</evidence>
<sequence length="96" mass="10554">MEPRTFLGPIGARRQKTPIVLAHWIIGEALLLGCDLSDSPDDWNVHVGGPTRTNAKASFRKSTGVQWGDLGMDKNFRHAGLAADEVEKIVPNEIYV</sequence>
<keyword evidence="2" id="KW-1185">Reference proteome</keyword>
<dbReference type="EMBL" id="MU005765">
    <property type="protein sequence ID" value="KAF2713923.1"/>
    <property type="molecule type" value="Genomic_DNA"/>
</dbReference>